<dbReference type="Gene3D" id="2.60.40.1090">
    <property type="entry name" value="Fimbrial-type adhesion domain"/>
    <property type="match status" value="1"/>
</dbReference>
<accession>A0ABY3X3V2</accession>
<dbReference type="InterPro" id="IPR008966">
    <property type="entry name" value="Adhesion_dom_sf"/>
</dbReference>
<name>A0ABY3X3V2_9GAMM</name>
<reference evidence="2 3" key="1">
    <citation type="submission" date="2022-03" db="EMBL/GenBank/DDBJ databases">
        <title>Ignatzschineria rhizosphaerae HR5S32.</title>
        <authorList>
            <person name="Sun J.Q."/>
            <person name="Feng J.Y."/>
        </authorList>
    </citation>
    <scope>NUCLEOTIDE SEQUENCE [LARGE SCALE GENOMIC DNA]</scope>
    <source>
        <strain evidence="2 3">HR5S32</strain>
    </source>
</reference>
<dbReference type="Proteomes" id="UP000829542">
    <property type="component" value="Chromosome"/>
</dbReference>
<organism evidence="2 3">
    <name type="scientific">Ignatzschineria rhizosphaerae</name>
    <dbReference type="NCBI Taxonomy" id="2923279"/>
    <lineage>
        <taxon>Bacteria</taxon>
        <taxon>Pseudomonadati</taxon>
        <taxon>Pseudomonadota</taxon>
        <taxon>Gammaproteobacteria</taxon>
        <taxon>Cardiobacteriales</taxon>
        <taxon>Ignatzschineriaceae</taxon>
        <taxon>Ignatzschineria</taxon>
    </lineage>
</organism>
<dbReference type="PROSITE" id="PS51257">
    <property type="entry name" value="PROKAR_LIPOPROTEIN"/>
    <property type="match status" value="1"/>
</dbReference>
<evidence type="ECO:0000256" key="1">
    <source>
        <dbReference type="SAM" id="SignalP"/>
    </source>
</evidence>
<proteinExistence type="predicted"/>
<protein>
    <recommendedName>
        <fullName evidence="4">Fimbrial-type adhesion domain-containing protein</fullName>
    </recommendedName>
</protein>
<dbReference type="EMBL" id="CP093379">
    <property type="protein sequence ID" value="UNM95707.1"/>
    <property type="molecule type" value="Genomic_DNA"/>
</dbReference>
<keyword evidence="1" id="KW-0732">Signal</keyword>
<keyword evidence="3" id="KW-1185">Reference proteome</keyword>
<feature type="chain" id="PRO_5045621492" description="Fimbrial-type adhesion domain-containing protein" evidence="1">
    <location>
        <begin position="25"/>
        <end position="326"/>
    </location>
</feature>
<evidence type="ECO:0000313" key="2">
    <source>
        <dbReference type="EMBL" id="UNM95707.1"/>
    </source>
</evidence>
<evidence type="ECO:0000313" key="3">
    <source>
        <dbReference type="Proteomes" id="UP000829542"/>
    </source>
</evidence>
<dbReference type="RefSeq" id="WP_242148222.1">
    <property type="nucleotide sequence ID" value="NZ_CP093379.1"/>
</dbReference>
<feature type="signal peptide" evidence="1">
    <location>
        <begin position="1"/>
        <end position="24"/>
    </location>
</feature>
<gene>
    <name evidence="2" type="ORF">MMG00_10855</name>
</gene>
<dbReference type="SUPFAM" id="SSF49401">
    <property type="entry name" value="Bacterial adhesins"/>
    <property type="match status" value="1"/>
</dbReference>
<dbReference type="InterPro" id="IPR036937">
    <property type="entry name" value="Adhesion_dom_fimbrial_sf"/>
</dbReference>
<sequence>MLRSAIPRIIIFLMLLIASPYTFAACSYDNPSISLRNTFLWVAERNNPNNRDLSWDVTCDNLGGVMTPRSYKDPSWDTYINNIMSTYNIPLTDITLTYQITLMSEGRREKVWNYDMKQSQIVSDISPFTLQANKKYTILMTNRLGLYNSVNAPNTRPRVPSPRLSQVMSIDGSWINVGSIFVPSNVVCNATSFEVRPSASEIDFGLLDIRAINRGRVYSRDFSIEIRRNPANTCINDFVYPEISFRHHGTTNSNGDLILPIRRLLFRLLDENGNRIHYGEKLEMGVLTRTGSLTNRYRAQVLKDPTQPEVVPGVFQATIVYDVTYR</sequence>
<evidence type="ECO:0008006" key="4">
    <source>
        <dbReference type="Google" id="ProtNLM"/>
    </source>
</evidence>